<dbReference type="HOGENOM" id="CLU_059021_1_2_11"/>
<dbReference type="OrthoDB" id="9792858at2"/>
<dbReference type="SMART" id="SM00903">
    <property type="entry name" value="Flavin_Reduct"/>
    <property type="match status" value="1"/>
</dbReference>
<name>H5XI15_9PSEU</name>
<dbReference type="PANTHER" id="PTHR30466:SF1">
    <property type="entry name" value="FMN REDUCTASE (NADH) RUTF"/>
    <property type="match status" value="1"/>
</dbReference>
<dbReference type="Gene3D" id="2.30.110.10">
    <property type="entry name" value="Electron Transport, Fmn-binding Protein, Chain A"/>
    <property type="match status" value="1"/>
</dbReference>
<dbReference type="Pfam" id="PF01613">
    <property type="entry name" value="Flavin_Reduct"/>
    <property type="match status" value="1"/>
</dbReference>
<dbReference type="RefSeq" id="WP_005455413.1">
    <property type="nucleotide sequence ID" value="NZ_CM001440.1"/>
</dbReference>
<dbReference type="EMBL" id="CM001440">
    <property type="protein sequence ID" value="EHR60645.1"/>
    <property type="molecule type" value="Genomic_DNA"/>
</dbReference>
<dbReference type="InterPro" id="IPR012349">
    <property type="entry name" value="Split_barrel_FMN-bd"/>
</dbReference>
<dbReference type="SUPFAM" id="SSF50475">
    <property type="entry name" value="FMN-binding split barrel"/>
    <property type="match status" value="1"/>
</dbReference>
<organism evidence="3 4">
    <name type="scientific">Saccharomonospora cyanea NA-134</name>
    <dbReference type="NCBI Taxonomy" id="882082"/>
    <lineage>
        <taxon>Bacteria</taxon>
        <taxon>Bacillati</taxon>
        <taxon>Actinomycetota</taxon>
        <taxon>Actinomycetes</taxon>
        <taxon>Pseudonocardiales</taxon>
        <taxon>Pseudonocardiaceae</taxon>
        <taxon>Saccharomonospora</taxon>
    </lineage>
</organism>
<evidence type="ECO:0000313" key="4">
    <source>
        <dbReference type="Proteomes" id="UP000002791"/>
    </source>
</evidence>
<keyword evidence="4" id="KW-1185">Reference proteome</keyword>
<dbReference type="GO" id="GO:0010181">
    <property type="term" value="F:FMN binding"/>
    <property type="evidence" value="ECO:0007669"/>
    <property type="project" value="InterPro"/>
</dbReference>
<gene>
    <name evidence="3" type="ORF">SaccyDRAFT_1747</name>
</gene>
<dbReference type="AlphaFoldDB" id="H5XI15"/>
<dbReference type="Proteomes" id="UP000002791">
    <property type="component" value="Chromosome"/>
</dbReference>
<dbReference type="eggNOG" id="COG1853">
    <property type="taxonomic scope" value="Bacteria"/>
</dbReference>
<dbReference type="InterPro" id="IPR050268">
    <property type="entry name" value="NADH-dep_flavin_reductase"/>
</dbReference>
<dbReference type="GO" id="GO:0042602">
    <property type="term" value="F:riboflavin reductase (NADPH) activity"/>
    <property type="evidence" value="ECO:0007669"/>
    <property type="project" value="TreeGrafter"/>
</dbReference>
<feature type="domain" description="Flavin reductase like" evidence="2">
    <location>
        <begin position="26"/>
        <end position="170"/>
    </location>
</feature>
<sequence length="179" mass="18979">MQTVPVGSESGAATEPVTPDTFREFMSGYYTGVTVVTSVDAAGRPHGLTCNSLTSITLAPPTLLVCLHEDCGTLAAVRESGVFAVHLLTEHGAETARTFASTADRFASVPWLPAPSTGLPVLTEHVFAVSQCAVADLLPFGDHWIVFGRVVNVRSHTQPPLLYGRRSFQSAPVPAAPHR</sequence>
<dbReference type="InterPro" id="IPR002563">
    <property type="entry name" value="Flavin_Rdtase-like_dom"/>
</dbReference>
<proteinExistence type="predicted"/>
<reference evidence="3 4" key="1">
    <citation type="submission" date="2011-11" db="EMBL/GenBank/DDBJ databases">
        <title>The Noncontiguous Finished sequence of Saccharomonospora cyanea NA-134.</title>
        <authorList>
            <consortium name="US DOE Joint Genome Institute"/>
            <person name="Lucas S."/>
            <person name="Han J."/>
            <person name="Lapidus A."/>
            <person name="Cheng J.-F."/>
            <person name="Goodwin L."/>
            <person name="Pitluck S."/>
            <person name="Peters L."/>
            <person name="Ovchinnikova G."/>
            <person name="Lu M."/>
            <person name="Detter J.C."/>
            <person name="Han C."/>
            <person name="Tapia R."/>
            <person name="Land M."/>
            <person name="Hauser L."/>
            <person name="Kyrpides N."/>
            <person name="Ivanova N."/>
            <person name="Pagani I."/>
            <person name="Brambilla E.-M."/>
            <person name="Klenk H.-P."/>
            <person name="Woyke T."/>
        </authorList>
    </citation>
    <scope>NUCLEOTIDE SEQUENCE [LARGE SCALE GENOMIC DNA]</scope>
    <source>
        <strain evidence="3 4">NA-134</strain>
    </source>
</reference>
<protein>
    <submittedName>
        <fullName evidence="3">DIM6/NTAB family protein</fullName>
    </submittedName>
</protein>
<keyword evidence="1" id="KW-0560">Oxidoreductase</keyword>
<evidence type="ECO:0000313" key="3">
    <source>
        <dbReference type="EMBL" id="EHR60645.1"/>
    </source>
</evidence>
<dbReference type="STRING" id="882082.SaccyDRAFT_1747"/>
<accession>H5XI15</accession>
<evidence type="ECO:0000256" key="1">
    <source>
        <dbReference type="ARBA" id="ARBA00023002"/>
    </source>
</evidence>
<evidence type="ECO:0000259" key="2">
    <source>
        <dbReference type="SMART" id="SM00903"/>
    </source>
</evidence>
<dbReference type="PANTHER" id="PTHR30466">
    <property type="entry name" value="FLAVIN REDUCTASE"/>
    <property type="match status" value="1"/>
</dbReference>